<name>A0A919R4B4_9ACTN</name>
<dbReference type="GO" id="GO:0008757">
    <property type="term" value="F:S-adenosylmethionine-dependent methyltransferase activity"/>
    <property type="evidence" value="ECO:0007669"/>
    <property type="project" value="InterPro"/>
</dbReference>
<dbReference type="Proteomes" id="UP000655287">
    <property type="component" value="Unassembled WGS sequence"/>
</dbReference>
<dbReference type="EMBL" id="BOOU01000053">
    <property type="protein sequence ID" value="GII78848.1"/>
    <property type="molecule type" value="Genomic_DNA"/>
</dbReference>
<sequence>MHSHHQRDMAESFGADAERYDRARPDYPGELVAAIVAATPGLDVVDVGIGTGIAARQFRAAGCRVLGVEPDPRMAELARRDGFPVEVSSFEEWDPAGRLFDAVIAAQAWHWIDPAAGAVKAGRALRPGGRLAVFWNMALPPPGLAEEFAAGLRSAVPGLPPALTEASRDADPYGPTRAAAAEGIRAAAVFDEPEERRFDSERPYTRDEWLETLSTSGLHARLTPAQRAEVAASTAAAIDAVGGRFTARFVTVAVTAARAGAA</sequence>
<keyword evidence="2 5" id="KW-0489">Methyltransferase</keyword>
<keyword evidence="6" id="KW-1185">Reference proteome</keyword>
<feature type="domain" description="Methyltransferase type 11" evidence="4">
    <location>
        <begin position="45"/>
        <end position="132"/>
    </location>
</feature>
<dbReference type="Gene3D" id="3.40.50.150">
    <property type="entry name" value="Vaccinia Virus protein VP39"/>
    <property type="match status" value="1"/>
</dbReference>
<evidence type="ECO:0000256" key="1">
    <source>
        <dbReference type="ARBA" id="ARBA00008361"/>
    </source>
</evidence>
<organism evidence="5 6">
    <name type="scientific">Sphaerisporangium rufum</name>
    <dbReference type="NCBI Taxonomy" id="1381558"/>
    <lineage>
        <taxon>Bacteria</taxon>
        <taxon>Bacillati</taxon>
        <taxon>Actinomycetota</taxon>
        <taxon>Actinomycetes</taxon>
        <taxon>Streptosporangiales</taxon>
        <taxon>Streptosporangiaceae</taxon>
        <taxon>Sphaerisporangium</taxon>
    </lineage>
</organism>
<evidence type="ECO:0000259" key="4">
    <source>
        <dbReference type="Pfam" id="PF08241"/>
    </source>
</evidence>
<dbReference type="AlphaFoldDB" id="A0A919R4B4"/>
<proteinExistence type="inferred from homology"/>
<gene>
    <name evidence="5" type="ORF">Sru01_38300</name>
</gene>
<comment type="caution">
    <text evidence="5">The sequence shown here is derived from an EMBL/GenBank/DDBJ whole genome shotgun (WGS) entry which is preliminary data.</text>
</comment>
<dbReference type="InterPro" id="IPR051052">
    <property type="entry name" value="Diverse_substrate_MTase"/>
</dbReference>
<dbReference type="SUPFAM" id="SSF53335">
    <property type="entry name" value="S-adenosyl-L-methionine-dependent methyltransferases"/>
    <property type="match status" value="1"/>
</dbReference>
<evidence type="ECO:0000256" key="2">
    <source>
        <dbReference type="ARBA" id="ARBA00022603"/>
    </source>
</evidence>
<comment type="similarity">
    <text evidence="1">Belongs to the methyltransferase superfamily.</text>
</comment>
<dbReference type="InterPro" id="IPR013216">
    <property type="entry name" value="Methyltransf_11"/>
</dbReference>
<evidence type="ECO:0000256" key="3">
    <source>
        <dbReference type="ARBA" id="ARBA00022679"/>
    </source>
</evidence>
<dbReference type="PANTHER" id="PTHR44942">
    <property type="entry name" value="METHYLTRANSF_11 DOMAIN-CONTAINING PROTEIN"/>
    <property type="match status" value="1"/>
</dbReference>
<protein>
    <submittedName>
        <fullName evidence="5">Methyltransferase type 11</fullName>
    </submittedName>
</protein>
<accession>A0A919R4B4</accession>
<dbReference type="CDD" id="cd02440">
    <property type="entry name" value="AdoMet_MTases"/>
    <property type="match status" value="1"/>
</dbReference>
<evidence type="ECO:0000313" key="5">
    <source>
        <dbReference type="EMBL" id="GII78848.1"/>
    </source>
</evidence>
<evidence type="ECO:0000313" key="6">
    <source>
        <dbReference type="Proteomes" id="UP000655287"/>
    </source>
</evidence>
<dbReference type="Pfam" id="PF08241">
    <property type="entry name" value="Methyltransf_11"/>
    <property type="match status" value="1"/>
</dbReference>
<dbReference type="InterPro" id="IPR029063">
    <property type="entry name" value="SAM-dependent_MTases_sf"/>
</dbReference>
<keyword evidence="3" id="KW-0808">Transferase</keyword>
<dbReference type="GO" id="GO:0032259">
    <property type="term" value="P:methylation"/>
    <property type="evidence" value="ECO:0007669"/>
    <property type="project" value="UniProtKB-KW"/>
</dbReference>
<dbReference type="PANTHER" id="PTHR44942:SF4">
    <property type="entry name" value="METHYLTRANSFERASE TYPE 11 DOMAIN-CONTAINING PROTEIN"/>
    <property type="match status" value="1"/>
</dbReference>
<reference evidence="5" key="1">
    <citation type="submission" date="2021-01" db="EMBL/GenBank/DDBJ databases">
        <title>Whole genome shotgun sequence of Sphaerisporangium rufum NBRC 109079.</title>
        <authorList>
            <person name="Komaki H."/>
            <person name="Tamura T."/>
        </authorList>
    </citation>
    <scope>NUCLEOTIDE SEQUENCE</scope>
    <source>
        <strain evidence="5">NBRC 109079</strain>
    </source>
</reference>